<name>A0A255EK95_9ACTN</name>
<keyword evidence="3" id="KW-1185">Reference proteome</keyword>
<organism evidence="2 3">
    <name type="scientific">Parenemella sanctibonifatiensis</name>
    <dbReference type="NCBI Taxonomy" id="2016505"/>
    <lineage>
        <taxon>Bacteria</taxon>
        <taxon>Bacillati</taxon>
        <taxon>Actinomycetota</taxon>
        <taxon>Actinomycetes</taxon>
        <taxon>Propionibacteriales</taxon>
        <taxon>Propionibacteriaceae</taxon>
        <taxon>Parenemella</taxon>
    </lineage>
</organism>
<evidence type="ECO:0000313" key="3">
    <source>
        <dbReference type="Proteomes" id="UP000216300"/>
    </source>
</evidence>
<dbReference type="EMBL" id="NMVJ01000011">
    <property type="protein sequence ID" value="OYN88533.1"/>
    <property type="molecule type" value="Genomic_DNA"/>
</dbReference>
<proteinExistence type="predicted"/>
<dbReference type="Proteomes" id="UP000216300">
    <property type="component" value="Unassembled WGS sequence"/>
</dbReference>
<evidence type="ECO:0000256" key="1">
    <source>
        <dbReference type="SAM" id="MobiDB-lite"/>
    </source>
</evidence>
<protein>
    <submittedName>
        <fullName evidence="2">Uncharacterized protein</fullName>
    </submittedName>
</protein>
<dbReference type="AlphaFoldDB" id="A0A255EK95"/>
<gene>
    <name evidence="2" type="ORF">CGZ91_13030</name>
</gene>
<reference evidence="2 3" key="1">
    <citation type="submission" date="2017-07" db="EMBL/GenBank/DDBJ databases">
        <title>Draft whole genome sequences of clinical Proprionibacteriaceae strains.</title>
        <authorList>
            <person name="Bernier A.-M."/>
            <person name="Bernard K."/>
            <person name="Domingo M.-C."/>
        </authorList>
    </citation>
    <scope>NUCLEOTIDE SEQUENCE [LARGE SCALE GENOMIC DNA]</scope>
    <source>
        <strain evidence="2 3">NML 150081</strain>
    </source>
</reference>
<sequence length="146" mass="16649">MTHRHDQDYHPLWIADVAAYAGQQAINRNDPGRLVRLAEKMAIREATILPVDQRPDPAQPVARSNGLDGRLAELHTRSLTLAARQRVNDLYDSPTRDPQQLDAALTRLEQMAERLGQVRGGHETWEQLNGRELPPMEDYTRPGRER</sequence>
<evidence type="ECO:0000313" key="2">
    <source>
        <dbReference type="EMBL" id="OYN88533.1"/>
    </source>
</evidence>
<comment type="caution">
    <text evidence="2">The sequence shown here is derived from an EMBL/GenBank/DDBJ whole genome shotgun (WGS) entry which is preliminary data.</text>
</comment>
<feature type="region of interest" description="Disordered" evidence="1">
    <location>
        <begin position="116"/>
        <end position="146"/>
    </location>
</feature>
<accession>A0A255EK95</accession>